<dbReference type="GO" id="GO:0005634">
    <property type="term" value="C:nucleus"/>
    <property type="evidence" value="ECO:0007669"/>
    <property type="project" value="UniProtKB-SubCell"/>
</dbReference>
<dbReference type="SUPFAM" id="SSF57701">
    <property type="entry name" value="Zn2/Cys6 DNA-binding domain"/>
    <property type="match status" value="1"/>
</dbReference>
<dbReference type="GO" id="GO:0008270">
    <property type="term" value="F:zinc ion binding"/>
    <property type="evidence" value="ECO:0007669"/>
    <property type="project" value="InterPro"/>
</dbReference>
<dbReference type="GO" id="GO:0003677">
    <property type="term" value="F:DNA binding"/>
    <property type="evidence" value="ECO:0007669"/>
    <property type="project" value="UniProtKB-KW"/>
</dbReference>
<keyword evidence="3" id="KW-0805">Transcription regulation</keyword>
<dbReference type="PANTHER" id="PTHR31001">
    <property type="entry name" value="UNCHARACTERIZED TRANSCRIPTIONAL REGULATORY PROTEIN"/>
    <property type="match status" value="1"/>
</dbReference>
<reference evidence="9 10" key="1">
    <citation type="submission" date="2015-01" db="EMBL/GenBank/DDBJ databases">
        <title>The Genome Sequence of Exophiala spinifera CBS89968.</title>
        <authorList>
            <consortium name="The Broad Institute Genomics Platform"/>
            <person name="Cuomo C."/>
            <person name="de Hoog S."/>
            <person name="Gorbushina A."/>
            <person name="Stielow B."/>
            <person name="Teixiera M."/>
            <person name="Abouelleil A."/>
            <person name="Chapman S.B."/>
            <person name="Priest M."/>
            <person name="Young S.K."/>
            <person name="Wortman J."/>
            <person name="Nusbaum C."/>
            <person name="Birren B."/>
        </authorList>
    </citation>
    <scope>NUCLEOTIDE SEQUENCE [LARGE SCALE GENOMIC DNA]</scope>
    <source>
        <strain evidence="9 10">CBS 89968</strain>
    </source>
</reference>
<keyword evidence="6" id="KW-0539">Nucleus</keyword>
<gene>
    <name evidence="9" type="ORF">PV08_00028</name>
</gene>
<accession>A0A0D1YW10</accession>
<evidence type="ECO:0000256" key="7">
    <source>
        <dbReference type="SAM" id="MobiDB-lite"/>
    </source>
</evidence>
<dbReference type="RefSeq" id="XP_016239672.1">
    <property type="nucleotide sequence ID" value="XM_016374396.1"/>
</dbReference>
<evidence type="ECO:0000256" key="4">
    <source>
        <dbReference type="ARBA" id="ARBA00023125"/>
    </source>
</evidence>
<dbReference type="Proteomes" id="UP000053328">
    <property type="component" value="Unassembled WGS sequence"/>
</dbReference>
<dbReference type="SMART" id="SM00906">
    <property type="entry name" value="Fungal_trans"/>
    <property type="match status" value="1"/>
</dbReference>
<dbReference type="GO" id="GO:0006351">
    <property type="term" value="P:DNA-templated transcription"/>
    <property type="evidence" value="ECO:0007669"/>
    <property type="project" value="InterPro"/>
</dbReference>
<dbReference type="STRING" id="91928.A0A0D1YW10"/>
<dbReference type="CDD" id="cd12148">
    <property type="entry name" value="fungal_TF_MHR"/>
    <property type="match status" value="1"/>
</dbReference>
<dbReference type="EMBL" id="KN847492">
    <property type="protein sequence ID" value="KIW19456.1"/>
    <property type="molecule type" value="Genomic_DNA"/>
</dbReference>
<dbReference type="Gene3D" id="4.10.240.10">
    <property type="entry name" value="Zn(2)-C6 fungal-type DNA-binding domain"/>
    <property type="match status" value="1"/>
</dbReference>
<dbReference type="InterPro" id="IPR036864">
    <property type="entry name" value="Zn2-C6_fun-type_DNA-bd_sf"/>
</dbReference>
<keyword evidence="5" id="KW-0804">Transcription</keyword>
<dbReference type="CDD" id="cd00067">
    <property type="entry name" value="GAL4"/>
    <property type="match status" value="1"/>
</dbReference>
<evidence type="ECO:0000256" key="6">
    <source>
        <dbReference type="ARBA" id="ARBA00023242"/>
    </source>
</evidence>
<dbReference type="InterPro" id="IPR007219">
    <property type="entry name" value="XnlR_reg_dom"/>
</dbReference>
<feature type="region of interest" description="Disordered" evidence="7">
    <location>
        <begin position="97"/>
        <end position="123"/>
    </location>
</feature>
<keyword evidence="4" id="KW-0238">DNA-binding</keyword>
<dbReference type="GeneID" id="27327111"/>
<comment type="subcellular location">
    <subcellularLocation>
        <location evidence="1">Nucleus</location>
    </subcellularLocation>
</comment>
<dbReference type="InterPro" id="IPR001138">
    <property type="entry name" value="Zn2Cys6_DnaBD"/>
</dbReference>
<dbReference type="InterPro" id="IPR050613">
    <property type="entry name" value="Sec_Metabolite_Reg"/>
</dbReference>
<organism evidence="9 10">
    <name type="scientific">Exophiala spinifera</name>
    <dbReference type="NCBI Taxonomy" id="91928"/>
    <lineage>
        <taxon>Eukaryota</taxon>
        <taxon>Fungi</taxon>
        <taxon>Dikarya</taxon>
        <taxon>Ascomycota</taxon>
        <taxon>Pezizomycotina</taxon>
        <taxon>Eurotiomycetes</taxon>
        <taxon>Chaetothyriomycetidae</taxon>
        <taxon>Chaetothyriales</taxon>
        <taxon>Herpotrichiellaceae</taxon>
        <taxon>Exophiala</taxon>
    </lineage>
</organism>
<protein>
    <recommendedName>
        <fullName evidence="8">Xylanolytic transcriptional activator regulatory domain-containing protein</fullName>
    </recommendedName>
</protein>
<dbReference type="GO" id="GO:0000981">
    <property type="term" value="F:DNA-binding transcription factor activity, RNA polymerase II-specific"/>
    <property type="evidence" value="ECO:0007669"/>
    <property type="project" value="InterPro"/>
</dbReference>
<evidence type="ECO:0000256" key="2">
    <source>
        <dbReference type="ARBA" id="ARBA00022723"/>
    </source>
</evidence>
<evidence type="ECO:0000256" key="3">
    <source>
        <dbReference type="ARBA" id="ARBA00023015"/>
    </source>
</evidence>
<dbReference type="VEuPathDB" id="FungiDB:PV08_00028"/>
<sequence>MAAGCKAFAASYRAPLVVRESKSVLEADSILFLSQRPVRLKCDRSQPCGNCVTRNVPCVYPSRPRDQSSSVREGGRSNLDARLLRLEQLVGNIAAQRQALETRSTKDESNTDGSSTSPAVQEPLKVEPALMPGRMMGNNSQTVYVSAVHWATICDEIVKVRESIEHDPSTVHLGPSKPGRGDGPLLLQDTGLPCEVEDILSDIPPRDICDRLVSRCFASAEHWIGNCVPTYYTRFWLDPSETPLTWIGMLFGILSAGTFLYARSEDELPPGLGHAVAAMQAFHRRSTDCLIMSDYSTTPGNFTMEALLFNIQGEYVLRPKVQVGVWILSSIATRLAMRMGYHRDPERYPQISPFHGEMRRRVWATISQLDTLTSYQLGLPSIIQESQCDTKLPGNYVDEDLDPDAASLPRPRSERELTPVLYTIAKGRLLSVFRSFFNRVSTVGLTTYQDVMALDQSLNAAHDLVPPRLRLAKLEDSITVSSNILIRRYNLELVYQRARCILHRRHMTESYQHCEYEYSRSSCVDAAMNLLRHQSQIYKEVQVGGRLYKEKWFLSSLENNDFLLAAMIVCLELISHRQHSPADVQMVSGSAGTMNYTRDEMAGALQKSRNFWEEFGTSSAEAQQASTVLAVMLDKVSSSSDMQRVHVPAAPPELTSAGTDLNEIGQMLNSPSFVDWVRTLSDHVRVRSTSLNDEPELTIFYECIQDLWDAHMQNPGPIMEFQER</sequence>
<name>A0A0D1YW10_9EURO</name>
<evidence type="ECO:0000256" key="5">
    <source>
        <dbReference type="ARBA" id="ARBA00023163"/>
    </source>
</evidence>
<proteinExistence type="predicted"/>
<dbReference type="HOGENOM" id="CLU_007426_4_0_1"/>
<dbReference type="Pfam" id="PF04082">
    <property type="entry name" value="Fungal_trans"/>
    <property type="match status" value="1"/>
</dbReference>
<dbReference type="AlphaFoldDB" id="A0A0D1YW10"/>
<evidence type="ECO:0000313" key="10">
    <source>
        <dbReference type="Proteomes" id="UP000053328"/>
    </source>
</evidence>
<evidence type="ECO:0000313" key="9">
    <source>
        <dbReference type="EMBL" id="KIW19456.1"/>
    </source>
</evidence>
<evidence type="ECO:0000256" key="1">
    <source>
        <dbReference type="ARBA" id="ARBA00004123"/>
    </source>
</evidence>
<keyword evidence="2" id="KW-0479">Metal-binding</keyword>
<keyword evidence="10" id="KW-1185">Reference proteome</keyword>
<dbReference type="OrthoDB" id="4106942at2759"/>
<dbReference type="PANTHER" id="PTHR31001:SF49">
    <property type="entry name" value="ZN(II)2CYS6 TRANSCRIPTION FACTOR (EUROFUNG)"/>
    <property type="match status" value="1"/>
</dbReference>
<feature type="domain" description="Xylanolytic transcriptional activator regulatory" evidence="8">
    <location>
        <begin position="325"/>
        <end position="399"/>
    </location>
</feature>
<evidence type="ECO:0000259" key="8">
    <source>
        <dbReference type="SMART" id="SM00906"/>
    </source>
</evidence>
<dbReference type="Pfam" id="PF00172">
    <property type="entry name" value="Zn_clus"/>
    <property type="match status" value="1"/>
</dbReference>